<dbReference type="GO" id="GO:0006213">
    <property type="term" value="P:pyrimidine nucleoside metabolic process"/>
    <property type="evidence" value="ECO:0007669"/>
    <property type="project" value="InterPro"/>
</dbReference>
<name>A0A269TKF6_9BACT</name>
<proteinExistence type="inferred from homology"/>
<dbReference type="GO" id="GO:0005829">
    <property type="term" value="C:cytosol"/>
    <property type="evidence" value="ECO:0007669"/>
    <property type="project" value="TreeGrafter"/>
</dbReference>
<dbReference type="Pfam" id="PF07831">
    <property type="entry name" value="PYNP_C"/>
    <property type="match status" value="1"/>
</dbReference>
<dbReference type="InterPro" id="IPR036566">
    <property type="entry name" value="PYNP-like_C_sf"/>
</dbReference>
<evidence type="ECO:0000256" key="3">
    <source>
        <dbReference type="ARBA" id="ARBA00022676"/>
    </source>
</evidence>
<dbReference type="InterPro" id="IPR036320">
    <property type="entry name" value="Glycosyl_Trfase_fam3_N_dom_sf"/>
</dbReference>
<dbReference type="InterPro" id="IPR000053">
    <property type="entry name" value="Thymidine/pyrmidine_PPase"/>
</dbReference>
<dbReference type="SUPFAM" id="SSF54680">
    <property type="entry name" value="Pyrimidine nucleoside phosphorylase C-terminal domain"/>
    <property type="match status" value="1"/>
</dbReference>
<dbReference type="SUPFAM" id="SSF47648">
    <property type="entry name" value="Nucleoside phosphorylase/phosphoribosyltransferase N-terminal domain"/>
    <property type="match status" value="1"/>
</dbReference>
<dbReference type="InterPro" id="IPR017872">
    <property type="entry name" value="Pyrmidine_PPase_CS"/>
</dbReference>
<dbReference type="InterPro" id="IPR035902">
    <property type="entry name" value="Nuc_phospho_transferase"/>
</dbReference>
<dbReference type="GO" id="GO:0009032">
    <property type="term" value="F:thymidine phosphorylase activity"/>
    <property type="evidence" value="ECO:0007669"/>
    <property type="project" value="UniProtKB-EC"/>
</dbReference>
<evidence type="ECO:0000313" key="8">
    <source>
        <dbReference type="EMBL" id="PAK21640.1"/>
    </source>
</evidence>
<evidence type="ECO:0000313" key="9">
    <source>
        <dbReference type="Proteomes" id="UP000216943"/>
    </source>
</evidence>
<reference evidence="9" key="1">
    <citation type="submission" date="2017-08" db="EMBL/GenBank/DDBJ databases">
        <authorList>
            <person name="Alvarez-Ponce D."/>
            <person name="Weitzman C.L."/>
            <person name="Tillett R.L."/>
            <person name="Sandmeier F.C."/>
            <person name="Tracy C.R."/>
        </authorList>
    </citation>
    <scope>NUCLEOTIDE SEQUENCE [LARGE SCALE GENOMIC DNA]</scope>
    <source>
        <strain evidence="9">723</strain>
    </source>
</reference>
<dbReference type="Gene3D" id="3.90.1170.30">
    <property type="entry name" value="Pyrimidine nucleoside phosphorylase-like, C-terminal domain"/>
    <property type="match status" value="1"/>
</dbReference>
<dbReference type="GO" id="GO:0004645">
    <property type="term" value="F:1,4-alpha-oligoglucan phosphorylase activity"/>
    <property type="evidence" value="ECO:0007669"/>
    <property type="project" value="InterPro"/>
</dbReference>
<keyword evidence="4" id="KW-0808">Transferase</keyword>
<dbReference type="InterPro" id="IPR017459">
    <property type="entry name" value="Glycosyl_Trfase_fam3_N_dom"/>
</dbReference>
<dbReference type="PANTHER" id="PTHR10515:SF0">
    <property type="entry name" value="THYMIDINE PHOSPHORYLASE"/>
    <property type="match status" value="1"/>
</dbReference>
<evidence type="ECO:0000259" key="7">
    <source>
        <dbReference type="SMART" id="SM00941"/>
    </source>
</evidence>
<dbReference type="NCBIfam" id="TIGR02644">
    <property type="entry name" value="Y_phosphoryl"/>
    <property type="match status" value="1"/>
</dbReference>
<dbReference type="RefSeq" id="WP_095334494.1">
    <property type="nucleotide sequence ID" value="NZ_NQNY01000002.1"/>
</dbReference>
<comment type="similarity">
    <text evidence="1">Belongs to the thymidine/pyrimidine-nucleoside phosphorylase family.</text>
</comment>
<evidence type="ECO:0000256" key="1">
    <source>
        <dbReference type="ARBA" id="ARBA00006915"/>
    </source>
</evidence>
<evidence type="ECO:0000256" key="6">
    <source>
        <dbReference type="ARBA" id="ARBA00056338"/>
    </source>
</evidence>
<dbReference type="NCBIfam" id="NF004490">
    <property type="entry name" value="PRK05820.1"/>
    <property type="match status" value="1"/>
</dbReference>
<keyword evidence="3" id="KW-0328">Glycosyltransferase</keyword>
<dbReference type="InterPro" id="IPR018090">
    <property type="entry name" value="Pyrmidine_PPas_bac/euk"/>
</dbReference>
<dbReference type="Pfam" id="PF00591">
    <property type="entry name" value="Glycos_transf_3"/>
    <property type="match status" value="1"/>
</dbReference>
<sequence>MFNVVDLIEKKYQKQAHTKAEIEYLVNGFVNGEIKDYQMAAWLMAVRFNDLNDQELADLTLAMMHSGEIMDLSDVEGIKVDKHSTGGVGDKISLILGPILAANDVVVAKMSGRGLGHTGGTIDKLESIKGLKTEINQEDFIKQLHEIKLAIIGQNPKLVPADKYMYALRDVTSTVNSIALIASSIMSKKLATGSDVILLDIKVGKGAFMKNQAQAEELAKRMIQIGKLLKKEVRVELTNMDRPLGRSIGNKNEVLEAINTLKGKGVHDINTVVYSSAGQLLLMAKKVDSLTDGISLAQKVIYNGSALKALEKMIKAQGGDWDLINSKNWWNPVHKLEVKADKSGFLVINDALAFGLLAVDLGAGRHKKEDALDFEAGIELNKKTNEVVHQGDVLFTLYSSSEINPEVVKRIENAYTIEQKQSPSALILKSMK</sequence>
<dbReference type="Pfam" id="PF02885">
    <property type="entry name" value="Glycos_trans_3N"/>
    <property type="match status" value="1"/>
</dbReference>
<dbReference type="OrthoDB" id="9763887at2"/>
<dbReference type="AlphaFoldDB" id="A0A269TKF6"/>
<dbReference type="PROSITE" id="PS00647">
    <property type="entry name" value="THYMID_PHOSPHORYLASE"/>
    <property type="match status" value="1"/>
</dbReference>
<dbReference type="InterPro" id="IPR000312">
    <property type="entry name" value="Glycosyl_Trfase_fam3"/>
</dbReference>
<dbReference type="SMART" id="SM00941">
    <property type="entry name" value="PYNP_C"/>
    <property type="match status" value="1"/>
</dbReference>
<dbReference type="FunFam" id="3.40.1030.10:FF:000003">
    <property type="entry name" value="Pyrimidine-nucleoside phosphorylase"/>
    <property type="match status" value="1"/>
</dbReference>
<dbReference type="PIRSF" id="PIRSF000478">
    <property type="entry name" value="TP_PyNP"/>
    <property type="match status" value="1"/>
</dbReference>
<accession>A0A269TKF6</accession>
<dbReference type="Gene3D" id="1.20.970.10">
    <property type="entry name" value="Transferase, Pyrimidine Nucleoside Phosphorylase, Chain C"/>
    <property type="match status" value="1"/>
</dbReference>
<dbReference type="Gene3D" id="3.40.1030.10">
    <property type="entry name" value="Nucleoside phosphorylase/phosphoribosyltransferase catalytic domain"/>
    <property type="match status" value="1"/>
</dbReference>
<dbReference type="SUPFAM" id="SSF52418">
    <property type="entry name" value="Nucleoside phosphorylase/phosphoribosyltransferase catalytic domain"/>
    <property type="match status" value="1"/>
</dbReference>
<comment type="caution">
    <text evidence="8">The sequence shown here is derived from an EMBL/GenBank/DDBJ whole genome shotgun (WGS) entry which is preliminary data.</text>
</comment>
<dbReference type="EMBL" id="NQNY01000002">
    <property type="protein sequence ID" value="PAK21640.1"/>
    <property type="molecule type" value="Genomic_DNA"/>
</dbReference>
<evidence type="ECO:0000256" key="5">
    <source>
        <dbReference type="ARBA" id="ARBA00048550"/>
    </source>
</evidence>
<comment type="catalytic activity">
    <reaction evidence="5">
        <text>thymidine + phosphate = 2-deoxy-alpha-D-ribose 1-phosphate + thymine</text>
        <dbReference type="Rhea" id="RHEA:16037"/>
        <dbReference type="ChEBI" id="CHEBI:17748"/>
        <dbReference type="ChEBI" id="CHEBI:17821"/>
        <dbReference type="ChEBI" id="CHEBI:43474"/>
        <dbReference type="ChEBI" id="CHEBI:57259"/>
        <dbReference type="EC" id="2.4.2.4"/>
    </reaction>
</comment>
<dbReference type="InterPro" id="IPR013102">
    <property type="entry name" value="PYNP_C"/>
</dbReference>
<comment type="function">
    <text evidence="6">The enzymes which catalyze the reversible phosphorolysis of pyrimidine nucleosides are involved in the degradation of these compounds and in their utilization as carbon and energy sources, or in the rescue of pyrimidine bases for nucleotide synthesis.</text>
</comment>
<comment type="subunit">
    <text evidence="2">Homodimer.</text>
</comment>
<dbReference type="GO" id="GO:0006206">
    <property type="term" value="P:pyrimidine nucleobase metabolic process"/>
    <property type="evidence" value="ECO:0007669"/>
    <property type="project" value="InterPro"/>
</dbReference>
<evidence type="ECO:0000256" key="4">
    <source>
        <dbReference type="ARBA" id="ARBA00022679"/>
    </source>
</evidence>
<dbReference type="PANTHER" id="PTHR10515">
    <property type="entry name" value="THYMIDINE PHOSPHORYLASE"/>
    <property type="match status" value="1"/>
</dbReference>
<evidence type="ECO:0000256" key="2">
    <source>
        <dbReference type="ARBA" id="ARBA00011738"/>
    </source>
</evidence>
<gene>
    <name evidence="8" type="ORF">CJJ23_00665</name>
</gene>
<dbReference type="Proteomes" id="UP000216943">
    <property type="component" value="Unassembled WGS sequence"/>
</dbReference>
<organism evidence="8 9">
    <name type="scientific">Mycoplasmopsis agassizii</name>
    <dbReference type="NCBI Taxonomy" id="33922"/>
    <lineage>
        <taxon>Bacteria</taxon>
        <taxon>Bacillati</taxon>
        <taxon>Mycoplasmatota</taxon>
        <taxon>Mycoplasmoidales</taxon>
        <taxon>Metamycoplasmataceae</taxon>
        <taxon>Mycoplasmopsis</taxon>
    </lineage>
</organism>
<protein>
    <submittedName>
        <fullName evidence="8">Thymidine phosphorylase</fullName>
    </submittedName>
</protein>
<feature type="domain" description="Pyrimidine nucleoside phosphorylase C-terminal" evidence="7">
    <location>
        <begin position="345"/>
        <end position="418"/>
    </location>
</feature>